<evidence type="ECO:0000256" key="1">
    <source>
        <dbReference type="ARBA" id="ARBA00009437"/>
    </source>
</evidence>
<name>A0ABS5KHS6_9ACTN</name>
<comment type="similarity">
    <text evidence="1">Belongs to the LysR transcriptional regulatory family.</text>
</comment>
<dbReference type="Proteomes" id="UP000730482">
    <property type="component" value="Unassembled WGS sequence"/>
</dbReference>
<dbReference type="PROSITE" id="PS50931">
    <property type="entry name" value="HTH_LYSR"/>
    <property type="match status" value="1"/>
</dbReference>
<keyword evidence="4" id="KW-0804">Transcription</keyword>
<feature type="domain" description="HTH lysR-type" evidence="5">
    <location>
        <begin position="1"/>
        <end position="50"/>
    </location>
</feature>
<keyword evidence="7" id="KW-1185">Reference proteome</keyword>
<dbReference type="SUPFAM" id="SSF53850">
    <property type="entry name" value="Periplasmic binding protein-like II"/>
    <property type="match status" value="1"/>
</dbReference>
<dbReference type="PRINTS" id="PR00039">
    <property type="entry name" value="HTHLYSR"/>
</dbReference>
<dbReference type="EMBL" id="JAAFYZ010000007">
    <property type="protein sequence ID" value="MBS2545926.1"/>
    <property type="molecule type" value="Genomic_DNA"/>
</dbReference>
<evidence type="ECO:0000256" key="2">
    <source>
        <dbReference type="ARBA" id="ARBA00023015"/>
    </source>
</evidence>
<reference evidence="6 7" key="1">
    <citation type="submission" date="2020-02" db="EMBL/GenBank/DDBJ databases">
        <title>Acidophilic actinobacteria isolated from forest soil.</title>
        <authorList>
            <person name="Golinska P."/>
        </authorList>
    </citation>
    <scope>NUCLEOTIDE SEQUENCE [LARGE SCALE GENOMIC DNA]</scope>
    <source>
        <strain evidence="6 7">NL8</strain>
    </source>
</reference>
<evidence type="ECO:0000259" key="5">
    <source>
        <dbReference type="PROSITE" id="PS50931"/>
    </source>
</evidence>
<gene>
    <name evidence="6" type="ORF">KGQ19_03495</name>
</gene>
<dbReference type="Gene3D" id="1.10.10.10">
    <property type="entry name" value="Winged helix-like DNA-binding domain superfamily/Winged helix DNA-binding domain"/>
    <property type="match status" value="1"/>
</dbReference>
<evidence type="ECO:0000313" key="7">
    <source>
        <dbReference type="Proteomes" id="UP000730482"/>
    </source>
</evidence>
<dbReference type="PANTHER" id="PTHR30346:SF0">
    <property type="entry name" value="HCA OPERON TRANSCRIPTIONAL ACTIVATOR HCAR"/>
    <property type="match status" value="1"/>
</dbReference>
<keyword evidence="2" id="KW-0805">Transcription regulation</keyword>
<sequence>MIVLAEELHFRRAAERLHIAQPALSQQIRQLERQLGIELFSRSSRSVVLTPAGAAFLTEALRTVAAADRAVQTAQSIALGDGPVLAVGFLAQAAAENTSTILADFKARRPEAVVQLRALTFVDHVSQVRTGGVDVGFIRPPYAPEELAGLTTVALGTEPRVAVLPSGHALAARRSIAFAELADETFVRSPDEVSPVWRAYWRGDDRRGGRPVVLSDETAASVEEMLTIVAAGLAISITHASVGRFYARPNVRFVPITDLSFSTLALAWRANDPSPLVQDFIEVARKAMSA</sequence>
<evidence type="ECO:0000256" key="4">
    <source>
        <dbReference type="ARBA" id="ARBA00023163"/>
    </source>
</evidence>
<dbReference type="CDD" id="cd08414">
    <property type="entry name" value="PBP2_LTTR_aromatics_like"/>
    <property type="match status" value="1"/>
</dbReference>
<dbReference type="InterPro" id="IPR005119">
    <property type="entry name" value="LysR_subst-bd"/>
</dbReference>
<organism evidence="6 7">
    <name type="scientific">Catenulispora pinistramenti</name>
    <dbReference type="NCBI Taxonomy" id="2705254"/>
    <lineage>
        <taxon>Bacteria</taxon>
        <taxon>Bacillati</taxon>
        <taxon>Actinomycetota</taxon>
        <taxon>Actinomycetes</taxon>
        <taxon>Catenulisporales</taxon>
        <taxon>Catenulisporaceae</taxon>
        <taxon>Catenulispora</taxon>
    </lineage>
</organism>
<evidence type="ECO:0000256" key="3">
    <source>
        <dbReference type="ARBA" id="ARBA00023125"/>
    </source>
</evidence>
<accession>A0ABS5KHS6</accession>
<proteinExistence type="inferred from homology"/>
<dbReference type="Pfam" id="PF00126">
    <property type="entry name" value="HTH_1"/>
    <property type="match status" value="1"/>
</dbReference>
<dbReference type="SUPFAM" id="SSF46785">
    <property type="entry name" value="Winged helix' DNA-binding domain"/>
    <property type="match status" value="1"/>
</dbReference>
<dbReference type="PANTHER" id="PTHR30346">
    <property type="entry name" value="TRANSCRIPTIONAL DUAL REGULATOR HCAR-RELATED"/>
    <property type="match status" value="1"/>
</dbReference>
<dbReference type="Gene3D" id="3.40.190.10">
    <property type="entry name" value="Periplasmic binding protein-like II"/>
    <property type="match status" value="2"/>
</dbReference>
<evidence type="ECO:0000313" key="6">
    <source>
        <dbReference type="EMBL" id="MBS2545926.1"/>
    </source>
</evidence>
<keyword evidence="3" id="KW-0238">DNA-binding</keyword>
<dbReference type="InterPro" id="IPR036388">
    <property type="entry name" value="WH-like_DNA-bd_sf"/>
</dbReference>
<comment type="caution">
    <text evidence="6">The sequence shown here is derived from an EMBL/GenBank/DDBJ whole genome shotgun (WGS) entry which is preliminary data.</text>
</comment>
<protein>
    <submittedName>
        <fullName evidence="6">LysR family transcriptional regulator</fullName>
    </submittedName>
</protein>
<dbReference type="InterPro" id="IPR036390">
    <property type="entry name" value="WH_DNA-bd_sf"/>
</dbReference>
<dbReference type="Pfam" id="PF03466">
    <property type="entry name" value="LysR_substrate"/>
    <property type="match status" value="1"/>
</dbReference>
<dbReference type="InterPro" id="IPR000847">
    <property type="entry name" value="LysR_HTH_N"/>
</dbReference>